<feature type="transmembrane region" description="Helical" evidence="1">
    <location>
        <begin position="35"/>
        <end position="54"/>
    </location>
</feature>
<evidence type="ECO:0000313" key="3">
    <source>
        <dbReference type="Proteomes" id="UP000076486"/>
    </source>
</evidence>
<evidence type="ECO:0000313" key="2">
    <source>
        <dbReference type="EMBL" id="KZN65782.1"/>
    </source>
</evidence>
<keyword evidence="1" id="KW-1133">Transmembrane helix</keyword>
<organism evidence="2 3">
    <name type="scientific">Pseudoalteromonas luteoviolacea CPMOR-1</name>
    <dbReference type="NCBI Taxonomy" id="1365248"/>
    <lineage>
        <taxon>Bacteria</taxon>
        <taxon>Pseudomonadati</taxon>
        <taxon>Pseudomonadota</taxon>
        <taxon>Gammaproteobacteria</taxon>
        <taxon>Alteromonadales</taxon>
        <taxon>Pseudoalteromonadaceae</taxon>
        <taxon>Pseudoalteromonas</taxon>
    </lineage>
</organism>
<sequence length="83" mass="9356">MELKHKIEMLTLLSSEKAALPIALAAEVGRGHFCISCFSGCYTVNWFLFISIILKFAKKKRGRRDSAFLFLKLHLQKASILGV</sequence>
<protein>
    <submittedName>
        <fullName evidence="2">Uncharacterized protein</fullName>
    </submittedName>
</protein>
<name>A0A167M4D2_9GAMM</name>
<proteinExistence type="predicted"/>
<keyword evidence="1" id="KW-0472">Membrane</keyword>
<dbReference type="PATRIC" id="fig|1365248.3.peg.1133"/>
<dbReference type="AlphaFoldDB" id="A0A167M4D2"/>
<gene>
    <name evidence="2" type="ORF">N473_12230</name>
</gene>
<accession>A0A167M4D2</accession>
<dbReference type="Proteomes" id="UP000076486">
    <property type="component" value="Unassembled WGS sequence"/>
</dbReference>
<reference evidence="2 3" key="1">
    <citation type="submission" date="2013-07" db="EMBL/GenBank/DDBJ databases">
        <title>Comparative Genomic and Metabolomic Analysis of Twelve Strains of Pseudoalteromonas luteoviolacea.</title>
        <authorList>
            <person name="Vynne N.G."/>
            <person name="Mansson M."/>
            <person name="Gram L."/>
        </authorList>
    </citation>
    <scope>NUCLEOTIDE SEQUENCE [LARGE SCALE GENOMIC DNA]</scope>
    <source>
        <strain evidence="2 3">CPMOR-1</strain>
    </source>
</reference>
<dbReference type="EMBL" id="AUYC01000015">
    <property type="protein sequence ID" value="KZN65782.1"/>
    <property type="molecule type" value="Genomic_DNA"/>
</dbReference>
<evidence type="ECO:0000256" key="1">
    <source>
        <dbReference type="SAM" id="Phobius"/>
    </source>
</evidence>
<comment type="caution">
    <text evidence="2">The sequence shown here is derived from an EMBL/GenBank/DDBJ whole genome shotgun (WGS) entry which is preliminary data.</text>
</comment>
<keyword evidence="1" id="KW-0812">Transmembrane</keyword>